<accession>F0YE91</accession>
<dbReference type="AlphaFoldDB" id="F0YE91"/>
<protein>
    <submittedName>
        <fullName evidence="6">Expressed protein</fullName>
    </submittedName>
</protein>
<dbReference type="Proteomes" id="UP000002729">
    <property type="component" value="Unassembled WGS sequence"/>
</dbReference>
<sequence>MRFHPGKPVPPRKSYREAEPCCAAPSCWRNLKRPAPTPGSAKAECAARKKRRQLARGPRGEPRRGTDAADMSSSAGAAAAAEPMKCVPCDACALGTPEEKDFGQALGARERAEMVARARVIARKIWFLRHAALCENPKACRLGPCRKAVELVTHMRACGAMADPSRGCRAAACASAARLVHHPRTCVKGAACAVCAMVRQAGASGRGLLLRKDLVASAGGEAAPPPPAAVTPQTSAGLRVRAYSSPDFRAFPVPEDSAVDFDSDGFAKPAPRSPVRERSCSSLDAFAAAASPPPAPAVDVHA</sequence>
<evidence type="ECO:0000259" key="5">
    <source>
        <dbReference type="PROSITE" id="PS50134"/>
    </source>
</evidence>
<dbReference type="GO" id="GO:0008270">
    <property type="term" value="F:zinc ion binding"/>
    <property type="evidence" value="ECO:0007669"/>
    <property type="project" value="UniProtKB-KW"/>
</dbReference>
<keyword evidence="1" id="KW-0479">Metal-binding</keyword>
<keyword evidence="3" id="KW-0862">Zinc</keyword>
<feature type="region of interest" description="Disordered" evidence="4">
    <location>
        <begin position="1"/>
        <end position="20"/>
    </location>
</feature>
<evidence type="ECO:0000256" key="4">
    <source>
        <dbReference type="SAM" id="MobiDB-lite"/>
    </source>
</evidence>
<proteinExistence type="predicted"/>
<evidence type="ECO:0000256" key="1">
    <source>
        <dbReference type="ARBA" id="ARBA00022723"/>
    </source>
</evidence>
<dbReference type="RefSeq" id="XP_009038692.1">
    <property type="nucleotide sequence ID" value="XM_009040444.1"/>
</dbReference>
<dbReference type="SUPFAM" id="SSF57933">
    <property type="entry name" value="TAZ domain"/>
    <property type="match status" value="1"/>
</dbReference>
<dbReference type="SMART" id="SM00551">
    <property type="entry name" value="ZnF_TAZ"/>
    <property type="match status" value="1"/>
</dbReference>
<evidence type="ECO:0000256" key="3">
    <source>
        <dbReference type="ARBA" id="ARBA00022833"/>
    </source>
</evidence>
<feature type="compositionally biased region" description="Basic and acidic residues" evidence="4">
    <location>
        <begin position="58"/>
        <end position="67"/>
    </location>
</feature>
<gene>
    <name evidence="6" type="primary">TCF</name>
    <name evidence="6" type="ORF">AURANDRAFT_71972</name>
</gene>
<dbReference type="EMBL" id="GL833134">
    <property type="protein sequence ID" value="EGB06513.1"/>
    <property type="molecule type" value="Genomic_DNA"/>
</dbReference>
<keyword evidence="2" id="KW-0863">Zinc-finger</keyword>
<dbReference type="InterPro" id="IPR000197">
    <property type="entry name" value="Znf_TAZ"/>
</dbReference>
<dbReference type="InParanoid" id="F0YE91"/>
<dbReference type="GeneID" id="20228483"/>
<dbReference type="OrthoDB" id="10553982at2759"/>
<dbReference type="Pfam" id="PF02135">
    <property type="entry name" value="zf-TAZ"/>
    <property type="match status" value="1"/>
</dbReference>
<evidence type="ECO:0000313" key="6">
    <source>
        <dbReference type="EMBL" id="EGB06513.1"/>
    </source>
</evidence>
<dbReference type="Gene3D" id="1.20.1020.10">
    <property type="entry name" value="TAZ domain"/>
    <property type="match status" value="1"/>
</dbReference>
<evidence type="ECO:0000256" key="2">
    <source>
        <dbReference type="ARBA" id="ARBA00022771"/>
    </source>
</evidence>
<evidence type="ECO:0000313" key="7">
    <source>
        <dbReference type="Proteomes" id="UP000002729"/>
    </source>
</evidence>
<organism evidence="7">
    <name type="scientific">Aureococcus anophagefferens</name>
    <name type="common">Harmful bloom alga</name>
    <dbReference type="NCBI Taxonomy" id="44056"/>
    <lineage>
        <taxon>Eukaryota</taxon>
        <taxon>Sar</taxon>
        <taxon>Stramenopiles</taxon>
        <taxon>Ochrophyta</taxon>
        <taxon>Pelagophyceae</taxon>
        <taxon>Pelagomonadales</taxon>
        <taxon>Pelagomonadaceae</taxon>
        <taxon>Aureococcus</taxon>
    </lineage>
</organism>
<feature type="domain" description="TAZ-type" evidence="5">
    <location>
        <begin position="114"/>
        <end position="198"/>
    </location>
</feature>
<reference evidence="6 7" key="1">
    <citation type="journal article" date="2011" name="Proc. Natl. Acad. Sci. U.S.A.">
        <title>Niche of harmful alga Aureococcus anophagefferens revealed through ecogenomics.</title>
        <authorList>
            <person name="Gobler C.J."/>
            <person name="Berry D.L."/>
            <person name="Dyhrman S.T."/>
            <person name="Wilhelm S.W."/>
            <person name="Salamov A."/>
            <person name="Lobanov A.V."/>
            <person name="Zhang Y."/>
            <person name="Collier J.L."/>
            <person name="Wurch L.L."/>
            <person name="Kustka A.B."/>
            <person name="Dill B.D."/>
            <person name="Shah M."/>
            <person name="VerBerkmoes N.C."/>
            <person name="Kuo A."/>
            <person name="Terry A."/>
            <person name="Pangilinan J."/>
            <person name="Lindquist E.A."/>
            <person name="Lucas S."/>
            <person name="Paulsen I.T."/>
            <person name="Hattenrath-Lehmann T.K."/>
            <person name="Talmage S.C."/>
            <person name="Walker E.A."/>
            <person name="Koch F."/>
            <person name="Burson A.M."/>
            <person name="Marcoval M.A."/>
            <person name="Tang Y.Z."/>
            <person name="Lecleir G.R."/>
            <person name="Coyne K.J."/>
            <person name="Berg G.M."/>
            <person name="Bertrand E.M."/>
            <person name="Saito M.A."/>
            <person name="Gladyshev V.N."/>
            <person name="Grigoriev I.V."/>
        </authorList>
    </citation>
    <scope>NUCLEOTIDE SEQUENCE [LARGE SCALE GENOMIC DNA]</scope>
    <source>
        <strain evidence="7">CCMP 1984</strain>
    </source>
</reference>
<dbReference type="InterPro" id="IPR035898">
    <property type="entry name" value="TAZ_dom_sf"/>
</dbReference>
<feature type="region of interest" description="Disordered" evidence="4">
    <location>
        <begin position="30"/>
        <end position="74"/>
    </location>
</feature>
<name>F0YE91_AURAN</name>
<dbReference type="KEGG" id="aaf:AURANDRAFT_71972"/>
<dbReference type="PROSITE" id="PS50134">
    <property type="entry name" value="ZF_TAZ"/>
    <property type="match status" value="1"/>
</dbReference>
<keyword evidence="7" id="KW-1185">Reference proteome</keyword>
<feature type="region of interest" description="Disordered" evidence="4">
    <location>
        <begin position="257"/>
        <end position="276"/>
    </location>
</feature>